<reference evidence="1 2" key="1">
    <citation type="submission" date="2019-03" db="EMBL/GenBank/DDBJ databases">
        <title>Genomic Encyclopedia of Type Strains, Phase IV (KMG-IV): sequencing the most valuable type-strain genomes for metagenomic binning, comparative biology and taxonomic classification.</title>
        <authorList>
            <person name="Goeker M."/>
        </authorList>
    </citation>
    <scope>NUCLEOTIDE SEQUENCE [LARGE SCALE GENOMIC DNA]</scope>
    <source>
        <strain evidence="1 2">DSM 13587</strain>
    </source>
</reference>
<gene>
    <name evidence="1" type="ORF">EDC35_105260</name>
</gene>
<dbReference type="AlphaFoldDB" id="A0A4R3MYY2"/>
<accession>A0A4R3MYY2</accession>
<evidence type="ECO:0000313" key="1">
    <source>
        <dbReference type="EMBL" id="TCT20816.1"/>
    </source>
</evidence>
<evidence type="ECO:0000313" key="2">
    <source>
        <dbReference type="Proteomes" id="UP000295717"/>
    </source>
</evidence>
<organism evidence="1 2">
    <name type="scientific">Thiobaca trueperi</name>
    <dbReference type="NCBI Taxonomy" id="127458"/>
    <lineage>
        <taxon>Bacteria</taxon>
        <taxon>Pseudomonadati</taxon>
        <taxon>Pseudomonadota</taxon>
        <taxon>Gammaproteobacteria</taxon>
        <taxon>Chromatiales</taxon>
        <taxon>Chromatiaceae</taxon>
        <taxon>Thiobaca</taxon>
    </lineage>
</organism>
<dbReference type="Proteomes" id="UP000295717">
    <property type="component" value="Unassembled WGS sequence"/>
</dbReference>
<sequence>MNPRDRGILFVLLERLRTQRLPRLLALRRRVTQGARLDTFDLHFLHEAINDSLHLSPRWSRHPEFLRIFGPLALLYHDITSHALRNELTMRHGSSNNPNHRIG</sequence>
<comment type="caution">
    <text evidence="1">The sequence shown here is derived from an EMBL/GenBank/DDBJ whole genome shotgun (WGS) entry which is preliminary data.</text>
</comment>
<dbReference type="RefSeq" id="WP_132977417.1">
    <property type="nucleotide sequence ID" value="NZ_SMAO01000005.1"/>
</dbReference>
<dbReference type="EMBL" id="SMAO01000005">
    <property type="protein sequence ID" value="TCT20816.1"/>
    <property type="molecule type" value="Genomic_DNA"/>
</dbReference>
<name>A0A4R3MYY2_9GAMM</name>
<proteinExistence type="predicted"/>
<keyword evidence="2" id="KW-1185">Reference proteome</keyword>
<protein>
    <submittedName>
        <fullName evidence="1">Uncharacterized protein</fullName>
    </submittedName>
</protein>